<organism evidence="1 2">
    <name type="scientific">Xenotaenia resolanae</name>
    <dbReference type="NCBI Taxonomy" id="208358"/>
    <lineage>
        <taxon>Eukaryota</taxon>
        <taxon>Metazoa</taxon>
        <taxon>Chordata</taxon>
        <taxon>Craniata</taxon>
        <taxon>Vertebrata</taxon>
        <taxon>Euteleostomi</taxon>
        <taxon>Actinopterygii</taxon>
        <taxon>Neopterygii</taxon>
        <taxon>Teleostei</taxon>
        <taxon>Neoteleostei</taxon>
        <taxon>Acanthomorphata</taxon>
        <taxon>Ovalentaria</taxon>
        <taxon>Atherinomorphae</taxon>
        <taxon>Cyprinodontiformes</taxon>
        <taxon>Goodeidae</taxon>
        <taxon>Xenotaenia</taxon>
    </lineage>
</organism>
<dbReference type="EMBL" id="JAHRIM010011433">
    <property type="protein sequence ID" value="MEQ2260866.1"/>
    <property type="molecule type" value="Genomic_DNA"/>
</dbReference>
<gene>
    <name evidence="1" type="ORF">XENORESO_002440</name>
</gene>
<dbReference type="Proteomes" id="UP001444071">
    <property type="component" value="Unassembled WGS sequence"/>
</dbReference>
<evidence type="ECO:0000313" key="1">
    <source>
        <dbReference type="EMBL" id="MEQ2260866.1"/>
    </source>
</evidence>
<accession>A0ABV0VUG7</accession>
<sequence length="100" mass="11275">MRKEGVCVWRNGPKGKKIPEFSHSHPPDTHPAVSIPKFVLLFVASQNFLSEPHPITYAHLHRSKQLGEIQSLLSFPEPFQSAAEPLGHRCTPQCLHTLPY</sequence>
<protein>
    <submittedName>
        <fullName evidence="1">Uncharacterized protein</fullName>
    </submittedName>
</protein>
<reference evidence="1 2" key="1">
    <citation type="submission" date="2021-06" db="EMBL/GenBank/DDBJ databases">
        <authorList>
            <person name="Palmer J.M."/>
        </authorList>
    </citation>
    <scope>NUCLEOTIDE SEQUENCE [LARGE SCALE GENOMIC DNA]</scope>
    <source>
        <strain evidence="1 2">XR_2019</strain>
        <tissue evidence="1">Muscle</tissue>
    </source>
</reference>
<proteinExistence type="predicted"/>
<comment type="caution">
    <text evidence="1">The sequence shown here is derived from an EMBL/GenBank/DDBJ whole genome shotgun (WGS) entry which is preliminary data.</text>
</comment>
<evidence type="ECO:0000313" key="2">
    <source>
        <dbReference type="Proteomes" id="UP001444071"/>
    </source>
</evidence>
<keyword evidence="2" id="KW-1185">Reference proteome</keyword>
<name>A0ABV0VUG7_9TELE</name>